<dbReference type="PROSITE" id="PS52039">
    <property type="entry name" value="TOPO_IA_2"/>
    <property type="match status" value="1"/>
</dbReference>
<dbReference type="PANTHER" id="PTHR42785">
    <property type="entry name" value="DNA TOPOISOMERASE, TYPE IA, CORE"/>
    <property type="match status" value="1"/>
</dbReference>
<dbReference type="STRING" id="838561.P344_03010"/>
<dbReference type="PATRIC" id="fig|838561.3.peg.587"/>
<dbReference type="InterPro" id="IPR000380">
    <property type="entry name" value="Topo_IA"/>
</dbReference>
<dbReference type="eggNOG" id="COG0550">
    <property type="taxonomic scope" value="Bacteria"/>
</dbReference>
<dbReference type="AlphaFoldDB" id="W0GKZ2"/>
<keyword evidence="1" id="KW-0413">Isomerase</keyword>
<dbReference type="InterPro" id="IPR013497">
    <property type="entry name" value="Topo_IA_cen"/>
</dbReference>
<dbReference type="InterPro" id="IPR013825">
    <property type="entry name" value="Topo_IA_cen_sub2"/>
</dbReference>
<dbReference type="InterPro" id="IPR013824">
    <property type="entry name" value="Topo_IA_cen_sub1"/>
</dbReference>
<evidence type="ECO:0000313" key="4">
    <source>
        <dbReference type="Proteomes" id="UP000019260"/>
    </source>
</evidence>
<gene>
    <name evidence="3" type="ORF">P344_03010</name>
</gene>
<dbReference type="HOGENOM" id="CLU_1926247_0_0_14"/>
<dbReference type="KEGG" id="smir:SMM_0508"/>
<organism evidence="3 4">
    <name type="scientific">Spiroplasma mirum ATCC 29335</name>
    <dbReference type="NCBI Taxonomy" id="838561"/>
    <lineage>
        <taxon>Bacteria</taxon>
        <taxon>Bacillati</taxon>
        <taxon>Mycoplasmatota</taxon>
        <taxon>Mollicutes</taxon>
        <taxon>Entomoplasmatales</taxon>
        <taxon>Spiroplasmataceae</taxon>
        <taxon>Spiroplasma</taxon>
    </lineage>
</organism>
<proteinExistence type="predicted"/>
<name>W0GKZ2_9MOLU</name>
<dbReference type="OrthoDB" id="9804262at2"/>
<evidence type="ECO:0000256" key="1">
    <source>
        <dbReference type="ARBA" id="ARBA00023235"/>
    </source>
</evidence>
<dbReference type="InterPro" id="IPR023405">
    <property type="entry name" value="Topo_IA_core_domain"/>
</dbReference>
<evidence type="ECO:0000313" key="3">
    <source>
        <dbReference type="EMBL" id="AHI57946.1"/>
    </source>
</evidence>
<dbReference type="Gene3D" id="1.10.460.10">
    <property type="entry name" value="Topoisomerase I, domain 2"/>
    <property type="match status" value="1"/>
</dbReference>
<evidence type="ECO:0000259" key="2">
    <source>
        <dbReference type="PROSITE" id="PS52039"/>
    </source>
</evidence>
<protein>
    <recommendedName>
        <fullName evidence="2">Topo IA-type catalytic domain-containing protein</fullName>
    </recommendedName>
</protein>
<keyword evidence="4" id="KW-1185">Reference proteome</keyword>
<dbReference type="SUPFAM" id="SSF56712">
    <property type="entry name" value="Prokaryotic type I DNA topoisomerase"/>
    <property type="match status" value="1"/>
</dbReference>
<sequence length="131" mass="15079">MGVDKSTAPMVVKKLLDDKEEDEEELLTSKNTYQIGSEIKFDEILPKQLFTKPKPLFTEASLIKVLEELGVGRPATYATIFKILQTREYVTLNKKAYEPTVQGIKTIYYLEKAYQSIINEYYTANMEKVLD</sequence>
<dbReference type="GO" id="GO:0003677">
    <property type="term" value="F:DNA binding"/>
    <property type="evidence" value="ECO:0007669"/>
    <property type="project" value="InterPro"/>
</dbReference>
<dbReference type="Gene3D" id="2.70.20.10">
    <property type="entry name" value="Topoisomerase I, domain 3"/>
    <property type="match status" value="1"/>
</dbReference>
<reference evidence="3 4" key="1">
    <citation type="submission" date="2013-09" db="EMBL/GenBank/DDBJ databases">
        <title>Complete genome sequence of Spiroplasma mirum suckling mouse cataract agent.</title>
        <authorList>
            <person name="Landry C.A."/>
            <person name="Bastian F.O."/>
            <person name="Thune R.L."/>
        </authorList>
    </citation>
    <scope>NUCLEOTIDE SEQUENCE [LARGE SCALE GENOMIC DNA]</scope>
    <source>
        <strain evidence="3 4">SMCA</strain>
    </source>
</reference>
<dbReference type="PANTHER" id="PTHR42785:SF1">
    <property type="entry name" value="DNA TOPOISOMERASE"/>
    <property type="match status" value="1"/>
</dbReference>
<dbReference type="GO" id="GO:0003917">
    <property type="term" value="F:DNA topoisomerase type I (single strand cut, ATP-independent) activity"/>
    <property type="evidence" value="ECO:0007669"/>
    <property type="project" value="InterPro"/>
</dbReference>
<feature type="domain" description="Topo IA-type catalytic" evidence="2">
    <location>
        <begin position="1"/>
        <end position="131"/>
    </location>
</feature>
<dbReference type="RefSeq" id="WP_025317299.1">
    <property type="nucleotide sequence ID" value="NZ_CP002082.1"/>
</dbReference>
<dbReference type="Proteomes" id="UP000019260">
    <property type="component" value="Chromosome"/>
</dbReference>
<dbReference type="GO" id="GO:0006265">
    <property type="term" value="P:DNA topological change"/>
    <property type="evidence" value="ECO:0007669"/>
    <property type="project" value="InterPro"/>
</dbReference>
<dbReference type="Pfam" id="PF01131">
    <property type="entry name" value="Topoisom_bac"/>
    <property type="match status" value="1"/>
</dbReference>
<dbReference type="EMBL" id="CP006720">
    <property type="protein sequence ID" value="AHI57946.1"/>
    <property type="molecule type" value="Genomic_DNA"/>
</dbReference>
<accession>W0GKZ2</accession>
<dbReference type="KEGG" id="smia:P344_03010"/>